<dbReference type="Pfam" id="PF00702">
    <property type="entry name" value="Hydrolase"/>
    <property type="match status" value="1"/>
</dbReference>
<feature type="transmembrane region" description="Helical" evidence="10">
    <location>
        <begin position="236"/>
        <end position="255"/>
    </location>
</feature>
<dbReference type="NCBIfam" id="TIGR01494">
    <property type="entry name" value="ATPase_P-type"/>
    <property type="match status" value="1"/>
</dbReference>
<gene>
    <name evidence="12" type="ORF">Dda_5901</name>
</gene>
<dbReference type="InterPro" id="IPR023214">
    <property type="entry name" value="HAD_sf"/>
</dbReference>
<keyword evidence="6 10" id="KW-0067">ATP-binding</keyword>
<keyword evidence="4 10" id="KW-0479">Metal-binding</keyword>
<feature type="domain" description="P-type ATPase A" evidence="11">
    <location>
        <begin position="408"/>
        <end position="502"/>
    </location>
</feature>
<comment type="subcellular location">
    <subcellularLocation>
        <location evidence="1">Endomembrane system</location>
        <topology evidence="1">Multi-pass membrane protein</topology>
    </subcellularLocation>
    <subcellularLocation>
        <location evidence="10">Membrane</location>
    </subcellularLocation>
</comment>
<dbReference type="SFLD" id="SFLDS00003">
    <property type="entry name" value="Haloacid_Dehalogenase"/>
    <property type="match status" value="1"/>
</dbReference>
<dbReference type="Pfam" id="PF00122">
    <property type="entry name" value="E1-E2_ATPase"/>
    <property type="match status" value="1"/>
</dbReference>
<dbReference type="InterPro" id="IPR023298">
    <property type="entry name" value="ATPase_P-typ_TM_dom_sf"/>
</dbReference>
<accession>A0AAD6IWR5</accession>
<dbReference type="Gene3D" id="3.30.70.100">
    <property type="match status" value="1"/>
</dbReference>
<feature type="transmembrane region" description="Helical" evidence="10">
    <location>
        <begin position="519"/>
        <end position="544"/>
    </location>
</feature>
<dbReference type="InterPro" id="IPR008250">
    <property type="entry name" value="ATPase_P-typ_transduc_dom_A_sf"/>
</dbReference>
<dbReference type="GO" id="GO:0005524">
    <property type="term" value="F:ATP binding"/>
    <property type="evidence" value="ECO:0007669"/>
    <property type="project" value="UniProtKB-UniRule"/>
</dbReference>
<feature type="transmembrane region" description="Helical" evidence="10">
    <location>
        <begin position="945"/>
        <end position="967"/>
    </location>
</feature>
<evidence type="ECO:0000259" key="11">
    <source>
        <dbReference type="Pfam" id="PF00122"/>
    </source>
</evidence>
<dbReference type="EMBL" id="JAQGDS010000007">
    <property type="protein sequence ID" value="KAJ6259005.1"/>
    <property type="molecule type" value="Genomic_DNA"/>
</dbReference>
<name>A0AAD6IWR5_DREDA</name>
<dbReference type="InterPro" id="IPR036163">
    <property type="entry name" value="HMA_dom_sf"/>
</dbReference>
<organism evidence="12 13">
    <name type="scientific">Drechslerella dactyloides</name>
    <name type="common">Nematode-trapping fungus</name>
    <name type="synonym">Arthrobotrys dactyloides</name>
    <dbReference type="NCBI Taxonomy" id="74499"/>
    <lineage>
        <taxon>Eukaryota</taxon>
        <taxon>Fungi</taxon>
        <taxon>Dikarya</taxon>
        <taxon>Ascomycota</taxon>
        <taxon>Pezizomycotina</taxon>
        <taxon>Orbiliomycetes</taxon>
        <taxon>Orbiliales</taxon>
        <taxon>Orbiliaceae</taxon>
        <taxon>Drechslerella</taxon>
    </lineage>
</organism>
<dbReference type="PRINTS" id="PR00119">
    <property type="entry name" value="CATATPASE"/>
</dbReference>
<evidence type="ECO:0000256" key="4">
    <source>
        <dbReference type="ARBA" id="ARBA00022723"/>
    </source>
</evidence>
<dbReference type="NCBIfam" id="TIGR01525">
    <property type="entry name" value="ATPase-IB_hvy"/>
    <property type="match status" value="1"/>
</dbReference>
<proteinExistence type="inferred from homology"/>
<protein>
    <submittedName>
        <fullName evidence="12">P-type cation-transporting ATPase</fullName>
    </submittedName>
</protein>
<dbReference type="GO" id="GO:0055070">
    <property type="term" value="P:copper ion homeostasis"/>
    <property type="evidence" value="ECO:0007669"/>
    <property type="project" value="TreeGrafter"/>
</dbReference>
<dbReference type="InterPro" id="IPR001757">
    <property type="entry name" value="P_typ_ATPase"/>
</dbReference>
<keyword evidence="8 10" id="KW-1133">Transmembrane helix</keyword>
<reference evidence="12" key="1">
    <citation type="submission" date="2023-01" db="EMBL/GenBank/DDBJ databases">
        <title>The chitinases involved in constricting ring structure development in the nematode-trapping fungus Drechslerella dactyloides.</title>
        <authorList>
            <person name="Wang R."/>
            <person name="Zhang L."/>
            <person name="Tang P."/>
            <person name="Li S."/>
            <person name="Liang L."/>
        </authorList>
    </citation>
    <scope>NUCLEOTIDE SEQUENCE</scope>
    <source>
        <strain evidence="12">YMF1.00031</strain>
    </source>
</reference>
<dbReference type="SUPFAM" id="SSF81665">
    <property type="entry name" value="Calcium ATPase, transmembrane domain M"/>
    <property type="match status" value="1"/>
</dbReference>
<dbReference type="InterPro" id="IPR036412">
    <property type="entry name" value="HAD-like_sf"/>
</dbReference>
<dbReference type="SFLD" id="SFLDG00002">
    <property type="entry name" value="C1.7:_P-type_atpase_like"/>
    <property type="match status" value="1"/>
</dbReference>
<sequence length="971" mass="107250">MADSLDSLPSEVSAASSGKSLRYISLGVIGMTCTTCETKLTKAIREVKGIIPRGSKGIRTNFMQGRADLWYDSMIIKNPKEDICATVQRRTGFKCKILRDNGGGQSNRFRHIIRMRVGFPENIEAEAIRTYVMLLKGVDGILDAVEEKPETTLLSKVVDYFCDWRLESDLTYDLEKGEAMYSKLFDIRYDPQTLHVRDLLQYIRSFPRVNLTVDLEELEEPDEIAARDSRKELRSLATSTLLATLLTVPILVIVWTPSIRTTVPAATDMDTRGLATFIALQTLCLLLATGVQLLGLSIYINAYRSLFRLRRLDMDCLITLSTNAAYLYSLVYYGLNIEREAQKLLTGKAPTHADMERHDAIFEASALLITLILAGRLLTGYIKHWATNRISVDSMQEKTCMRSIQGTFSAIRNRRWKTEDVRLLHYGDVLLSQAGETAVTDGVVINGEAIMDESHLTGESAPTQMKRGASIIAGSKVIEGRVEYRATRLIPENTISLMKKLVNTATGSPPKLQALADRVVGWLTPAVLIIAIVALFGWLIYYLAPRSSAGKHQNLDTEAAASKAITVAITILAISCPCAIALAVPTVLIFSTQVGVKNGIVIKSPASLEKGTGIMHFVADKTGTLTTGKLQVAAAKYWIQDRWVDDSNDKDVQEVQNLIYRLVARDHHPVAKAVSDKLKERHNEERSLPDEDKRIRSIVGKGIEGFIGNLHLRGGKPSWVLKEGLKNFDKSVYHDIIEDVARTPFVVVDAKKDIIVAIFGLSDTIRPEAAQVIAKLQELNIQCHMLSGDQIAVCRRVAEMIGIHPANVYGECSPEEKSLRIQVLQTKAEGDQAILRQCGWRFTRFLRRFRTPHQYVLFLGDGTNDAAALTQADIGVTMSNCTDIAAGCADAGIISSSLTGVLALLTLSKRAMTLIKYNFAWAIIYNFGAILIAAGITGWSIPPQYAGIGEAVSVAPVFIIASIILWCKLRY</sequence>
<evidence type="ECO:0000313" key="13">
    <source>
        <dbReference type="Proteomes" id="UP001221413"/>
    </source>
</evidence>
<dbReference type="PANTHER" id="PTHR43520:SF8">
    <property type="entry name" value="P-TYPE CU(+) TRANSPORTER"/>
    <property type="match status" value="1"/>
</dbReference>
<dbReference type="GO" id="GO:0043682">
    <property type="term" value="F:P-type divalent copper transporter activity"/>
    <property type="evidence" value="ECO:0007669"/>
    <property type="project" value="TreeGrafter"/>
</dbReference>
<evidence type="ECO:0000256" key="1">
    <source>
        <dbReference type="ARBA" id="ARBA00004127"/>
    </source>
</evidence>
<comment type="caution">
    <text evidence="12">The sequence shown here is derived from an EMBL/GenBank/DDBJ whole genome shotgun (WGS) entry which is preliminary data.</text>
</comment>
<feature type="transmembrane region" description="Helical" evidence="10">
    <location>
        <begin position="360"/>
        <end position="379"/>
    </location>
</feature>
<dbReference type="GO" id="GO:0012505">
    <property type="term" value="C:endomembrane system"/>
    <property type="evidence" value="ECO:0007669"/>
    <property type="project" value="UniProtKB-SubCell"/>
</dbReference>
<evidence type="ECO:0000256" key="9">
    <source>
        <dbReference type="ARBA" id="ARBA00023136"/>
    </source>
</evidence>
<evidence type="ECO:0000313" key="12">
    <source>
        <dbReference type="EMBL" id="KAJ6259005.1"/>
    </source>
</evidence>
<dbReference type="SUPFAM" id="SSF55008">
    <property type="entry name" value="HMA, heavy metal-associated domain"/>
    <property type="match status" value="1"/>
</dbReference>
<evidence type="ECO:0000256" key="6">
    <source>
        <dbReference type="ARBA" id="ARBA00022840"/>
    </source>
</evidence>
<evidence type="ECO:0000256" key="2">
    <source>
        <dbReference type="ARBA" id="ARBA00006024"/>
    </source>
</evidence>
<feature type="transmembrane region" description="Helical" evidence="10">
    <location>
        <begin position="275"/>
        <end position="300"/>
    </location>
</feature>
<evidence type="ECO:0000256" key="8">
    <source>
        <dbReference type="ARBA" id="ARBA00022989"/>
    </source>
</evidence>
<dbReference type="SUPFAM" id="SSF81653">
    <property type="entry name" value="Calcium ATPase, transduction domain A"/>
    <property type="match status" value="1"/>
</dbReference>
<dbReference type="GO" id="GO:0016020">
    <property type="term" value="C:membrane"/>
    <property type="evidence" value="ECO:0007669"/>
    <property type="project" value="UniProtKB-SubCell"/>
</dbReference>
<comment type="similarity">
    <text evidence="2 10">Belongs to the cation transport ATPase (P-type) (TC 3.A.3) family. Type IB subfamily.</text>
</comment>
<dbReference type="InterPro" id="IPR006121">
    <property type="entry name" value="HMA_dom"/>
</dbReference>
<dbReference type="GO" id="GO:0016887">
    <property type="term" value="F:ATP hydrolysis activity"/>
    <property type="evidence" value="ECO:0007669"/>
    <property type="project" value="InterPro"/>
</dbReference>
<dbReference type="GO" id="GO:0005507">
    <property type="term" value="F:copper ion binding"/>
    <property type="evidence" value="ECO:0007669"/>
    <property type="project" value="TreeGrafter"/>
</dbReference>
<dbReference type="PANTHER" id="PTHR43520">
    <property type="entry name" value="ATP7, ISOFORM B"/>
    <property type="match status" value="1"/>
</dbReference>
<dbReference type="InterPro" id="IPR059000">
    <property type="entry name" value="ATPase_P-type_domA"/>
</dbReference>
<dbReference type="CDD" id="cd00371">
    <property type="entry name" value="HMA"/>
    <property type="match status" value="1"/>
</dbReference>
<dbReference type="AlphaFoldDB" id="A0AAD6IWR5"/>
<keyword evidence="3 10" id="KW-0812">Transmembrane</keyword>
<dbReference type="Proteomes" id="UP001221413">
    <property type="component" value="Unassembled WGS sequence"/>
</dbReference>
<dbReference type="InterPro" id="IPR044492">
    <property type="entry name" value="P_typ_ATPase_HD_dom"/>
</dbReference>
<dbReference type="InterPro" id="IPR018303">
    <property type="entry name" value="ATPase_P-typ_P_site"/>
</dbReference>
<keyword evidence="9 10" id="KW-0472">Membrane</keyword>
<keyword evidence="5 10" id="KW-0547">Nucleotide-binding</keyword>
<feature type="transmembrane region" description="Helical" evidence="10">
    <location>
        <begin position="312"/>
        <end position="335"/>
    </location>
</feature>
<dbReference type="InterPro" id="IPR027256">
    <property type="entry name" value="P-typ_ATPase_IB"/>
</dbReference>
<evidence type="ECO:0000256" key="7">
    <source>
        <dbReference type="ARBA" id="ARBA00022967"/>
    </source>
</evidence>
<keyword evidence="7" id="KW-1278">Translocase</keyword>
<feature type="transmembrane region" description="Helical" evidence="10">
    <location>
        <begin position="564"/>
        <end position="590"/>
    </location>
</feature>
<feature type="transmembrane region" description="Helical" evidence="10">
    <location>
        <begin position="919"/>
        <end position="939"/>
    </location>
</feature>
<dbReference type="SUPFAM" id="SSF56784">
    <property type="entry name" value="HAD-like"/>
    <property type="match status" value="1"/>
</dbReference>
<keyword evidence="13" id="KW-1185">Reference proteome</keyword>
<dbReference type="Gene3D" id="2.70.150.10">
    <property type="entry name" value="Calcium-transporting ATPase, cytoplasmic transduction domain A"/>
    <property type="match status" value="1"/>
</dbReference>
<evidence type="ECO:0000256" key="5">
    <source>
        <dbReference type="ARBA" id="ARBA00022741"/>
    </source>
</evidence>
<dbReference type="InterPro" id="IPR023299">
    <property type="entry name" value="ATPase_P-typ_cyto_dom_N"/>
</dbReference>
<dbReference type="Gene3D" id="3.40.1110.10">
    <property type="entry name" value="Calcium-transporting ATPase, cytoplasmic domain N"/>
    <property type="match status" value="1"/>
</dbReference>
<dbReference type="Gene3D" id="3.40.50.1000">
    <property type="entry name" value="HAD superfamily/HAD-like"/>
    <property type="match status" value="1"/>
</dbReference>
<evidence type="ECO:0000256" key="3">
    <source>
        <dbReference type="ARBA" id="ARBA00022692"/>
    </source>
</evidence>
<evidence type="ECO:0000256" key="10">
    <source>
        <dbReference type="RuleBase" id="RU362081"/>
    </source>
</evidence>
<dbReference type="PROSITE" id="PS00154">
    <property type="entry name" value="ATPASE_E1_E2"/>
    <property type="match status" value="1"/>
</dbReference>
<dbReference type="SFLD" id="SFLDF00027">
    <property type="entry name" value="p-type_atpase"/>
    <property type="match status" value="1"/>
</dbReference>